<comment type="caution">
    <text evidence="1">The sequence shown here is derived from an EMBL/GenBank/DDBJ whole genome shotgun (WGS) entry which is preliminary data.</text>
</comment>
<dbReference type="AlphaFoldDB" id="A0A2M9C6S6"/>
<keyword evidence="2" id="KW-1185">Reference proteome</keyword>
<sequence length="177" mass="20095">MKMLVYSFLLLIGLLVITIIGLEVFTSYTVSESINEKAPVKTYQEITINAPAQKVYHIMSDIDHWEDWHSDIKDPKLSGPFRKGSSFDWKSGGLTIHSTLHTVLPEHRIGWSGKAFGAFAIHNWSFIEHEGKTTAKVEESMEGWLVSLLSNTFQKGLESSLQIWLKNLKVKAEKSKF</sequence>
<dbReference type="EMBL" id="PGFD01000001">
    <property type="protein sequence ID" value="PJJ66504.1"/>
    <property type="molecule type" value="Genomic_DNA"/>
</dbReference>
<evidence type="ECO:0000313" key="2">
    <source>
        <dbReference type="Proteomes" id="UP000228740"/>
    </source>
</evidence>
<accession>A0A2M9C6S6</accession>
<dbReference type="Proteomes" id="UP000228740">
    <property type="component" value="Unassembled WGS sequence"/>
</dbReference>
<protein>
    <submittedName>
        <fullName evidence="1">Polyketide cyclase/dehydrase/lipid transport protein</fullName>
    </submittedName>
</protein>
<gene>
    <name evidence="1" type="ORF">CLV73_0489</name>
</gene>
<dbReference type="OrthoDB" id="9810827at2"/>
<dbReference type="InterPro" id="IPR023393">
    <property type="entry name" value="START-like_dom_sf"/>
</dbReference>
<organism evidence="1 2">
    <name type="scientific">Chryseobacterium geocarposphaerae</name>
    <dbReference type="NCBI Taxonomy" id="1416776"/>
    <lineage>
        <taxon>Bacteria</taxon>
        <taxon>Pseudomonadati</taxon>
        <taxon>Bacteroidota</taxon>
        <taxon>Flavobacteriia</taxon>
        <taxon>Flavobacteriales</taxon>
        <taxon>Weeksellaceae</taxon>
        <taxon>Chryseobacterium group</taxon>
        <taxon>Chryseobacterium</taxon>
    </lineage>
</organism>
<dbReference type="InterPro" id="IPR019587">
    <property type="entry name" value="Polyketide_cyclase/dehydratase"/>
</dbReference>
<dbReference type="SUPFAM" id="SSF55961">
    <property type="entry name" value="Bet v1-like"/>
    <property type="match status" value="1"/>
</dbReference>
<evidence type="ECO:0000313" key="1">
    <source>
        <dbReference type="EMBL" id="PJJ66504.1"/>
    </source>
</evidence>
<dbReference type="Pfam" id="PF10604">
    <property type="entry name" value="Polyketide_cyc2"/>
    <property type="match status" value="1"/>
</dbReference>
<reference evidence="1 2" key="1">
    <citation type="submission" date="2017-11" db="EMBL/GenBank/DDBJ databases">
        <title>Genomic Encyclopedia of Archaeal and Bacterial Type Strains, Phase II (KMG-II): From Individual Species to Whole Genera.</title>
        <authorList>
            <person name="Goeker M."/>
        </authorList>
    </citation>
    <scope>NUCLEOTIDE SEQUENCE [LARGE SCALE GENOMIC DNA]</scope>
    <source>
        <strain evidence="1 2">DSM 27617</strain>
    </source>
</reference>
<name>A0A2M9C6S6_9FLAO</name>
<dbReference type="Gene3D" id="3.30.530.20">
    <property type="match status" value="1"/>
</dbReference>
<proteinExistence type="predicted"/>